<dbReference type="Gene3D" id="2.70.210.12">
    <property type="entry name" value="GTP1/OBG domain"/>
    <property type="match status" value="1"/>
</dbReference>
<feature type="region of interest" description="Disordered" evidence="9">
    <location>
        <begin position="69"/>
        <end position="97"/>
    </location>
</feature>
<dbReference type="NCBIfam" id="NF008955">
    <property type="entry name" value="PRK12297.1"/>
    <property type="match status" value="1"/>
</dbReference>
<dbReference type="EMBL" id="CP002116">
    <property type="protein sequence ID" value="ADK80931.1"/>
    <property type="molecule type" value="Genomic_DNA"/>
</dbReference>
<dbReference type="InterPro" id="IPR006169">
    <property type="entry name" value="GTP1_OBG_dom"/>
</dbReference>
<evidence type="ECO:0000256" key="9">
    <source>
        <dbReference type="SAM" id="MobiDB-lite"/>
    </source>
</evidence>
<gene>
    <name evidence="8" type="primary">obg</name>
    <name evidence="12" type="ordered locus">Spirs_1805</name>
</gene>
<reference evidence="12 13" key="1">
    <citation type="journal article" date="2010" name="Stand. Genomic Sci.">
        <title>Complete genome sequence of Spirochaeta smaragdinae type strain (SEBR 4228).</title>
        <authorList>
            <person name="Mavromatis K."/>
            <person name="Yasawong M."/>
            <person name="Chertkov O."/>
            <person name="Lapidus A."/>
            <person name="Lucas S."/>
            <person name="Nolan M."/>
            <person name="Del Rio T.G."/>
            <person name="Tice H."/>
            <person name="Cheng J.F."/>
            <person name="Pitluck S."/>
            <person name="Liolios K."/>
            <person name="Ivanova N."/>
            <person name="Tapia R."/>
            <person name="Han C."/>
            <person name="Bruce D."/>
            <person name="Goodwin L."/>
            <person name="Pati A."/>
            <person name="Chen A."/>
            <person name="Palaniappan K."/>
            <person name="Land M."/>
            <person name="Hauser L."/>
            <person name="Chang Y.J."/>
            <person name="Jeffries C.D."/>
            <person name="Detter J.C."/>
            <person name="Rohde M."/>
            <person name="Brambilla E."/>
            <person name="Spring S."/>
            <person name="Goker M."/>
            <person name="Sikorski J."/>
            <person name="Woyke T."/>
            <person name="Bristow J."/>
            <person name="Eisen J.A."/>
            <person name="Markowitz V."/>
            <person name="Hugenholtz P."/>
            <person name="Klenk H.P."/>
            <person name="Kyrpides N.C."/>
        </authorList>
    </citation>
    <scope>NUCLEOTIDE SEQUENCE [LARGE SCALE GENOMIC DNA]</scope>
    <source>
        <strain evidence="13">DSM 11293 / JCM 15392 / SEBR 4228</strain>
    </source>
</reference>
<dbReference type="GO" id="GO:0000287">
    <property type="term" value="F:magnesium ion binding"/>
    <property type="evidence" value="ECO:0007669"/>
    <property type="project" value="InterPro"/>
</dbReference>
<keyword evidence="7 8" id="KW-0342">GTP-binding</keyword>
<dbReference type="PIRSF" id="PIRSF002401">
    <property type="entry name" value="GTP_bd_Obg/CgtA"/>
    <property type="match status" value="1"/>
</dbReference>
<sequence length="334" mass="36051">MFGFADETYIDVASGSGGNGAISFRREKYVPKGGPDGGDGGNGGNVVFLVRKNLRTLAHLKKERHFRAEAGQAGSGQRRHGRNGADAVIPVPPGTILRDPQSEEIIKDLAELEEGESWIFLSGGRGGKGNTHFKSARRQIPRFAQDGEEGSQARVHVELRLIADIGFVGFPNAGKSSLLKAATNAKPEVASYEFTTKIPNLGMMNIGYRELILADIPGLIRGASQGAGLGHTFLRHISRTTGLAFLIDLSDDRYAEAFPVLLKELASYDPVLAEKPRLIVATKLDLPETKGRFEELKALLPNESIVGISTFTGLGLRELGQAFGRLCEEAERSK</sequence>
<dbReference type="CDD" id="cd01898">
    <property type="entry name" value="Obg"/>
    <property type="match status" value="1"/>
</dbReference>
<dbReference type="Pfam" id="PF01926">
    <property type="entry name" value="MMR_HSR1"/>
    <property type="match status" value="1"/>
</dbReference>
<feature type="binding site" evidence="8">
    <location>
        <begin position="194"/>
        <end position="198"/>
    </location>
    <ligand>
        <name>GTP</name>
        <dbReference type="ChEBI" id="CHEBI:37565"/>
    </ligand>
</feature>
<evidence type="ECO:0000259" key="11">
    <source>
        <dbReference type="PROSITE" id="PS51883"/>
    </source>
</evidence>
<dbReference type="eggNOG" id="COG0536">
    <property type="taxonomic scope" value="Bacteria"/>
</dbReference>
<dbReference type="GO" id="GO:0005737">
    <property type="term" value="C:cytoplasm"/>
    <property type="evidence" value="ECO:0007669"/>
    <property type="project" value="UniProtKB-SubCell"/>
</dbReference>
<dbReference type="GO" id="GO:0042254">
    <property type="term" value="P:ribosome biogenesis"/>
    <property type="evidence" value="ECO:0007669"/>
    <property type="project" value="UniProtKB-UniRule"/>
</dbReference>
<dbReference type="EC" id="3.6.5.-" evidence="8"/>
<comment type="similarity">
    <text evidence="1 8">Belongs to the TRAFAC class OBG-HflX-like GTPase superfamily. OBG GTPase family.</text>
</comment>
<protein>
    <recommendedName>
        <fullName evidence="8">GTPase Obg</fullName>
        <ecNumber evidence="8">3.6.5.-</ecNumber>
    </recommendedName>
    <alternativeName>
        <fullName evidence="8">GTP-binding protein Obg</fullName>
    </alternativeName>
</protein>
<dbReference type="NCBIfam" id="NF008956">
    <property type="entry name" value="PRK12299.1"/>
    <property type="match status" value="1"/>
</dbReference>
<evidence type="ECO:0000256" key="7">
    <source>
        <dbReference type="ARBA" id="ARBA00023134"/>
    </source>
</evidence>
<accession>E1R6B3</accession>
<dbReference type="HOGENOM" id="CLU_011747_2_0_12"/>
<dbReference type="InterPro" id="IPR006073">
    <property type="entry name" value="GTP-bd"/>
</dbReference>
<dbReference type="SUPFAM" id="SSF82051">
    <property type="entry name" value="Obg GTP-binding protein N-terminal domain"/>
    <property type="match status" value="1"/>
</dbReference>
<dbReference type="SUPFAM" id="SSF52540">
    <property type="entry name" value="P-loop containing nucleoside triphosphate hydrolases"/>
    <property type="match status" value="1"/>
</dbReference>
<feature type="binding site" evidence="8">
    <location>
        <begin position="169"/>
        <end position="176"/>
    </location>
    <ligand>
        <name>GTP</name>
        <dbReference type="ChEBI" id="CHEBI:37565"/>
    </ligand>
</feature>
<evidence type="ECO:0000256" key="1">
    <source>
        <dbReference type="ARBA" id="ARBA00007699"/>
    </source>
</evidence>
<evidence type="ECO:0000256" key="5">
    <source>
        <dbReference type="ARBA" id="ARBA00022801"/>
    </source>
</evidence>
<dbReference type="InterPro" id="IPR027417">
    <property type="entry name" value="P-loop_NTPase"/>
</dbReference>
<dbReference type="InterPro" id="IPR045086">
    <property type="entry name" value="OBG_GTPase"/>
</dbReference>
<comment type="cofactor">
    <cofactor evidence="8">
        <name>Mg(2+)</name>
        <dbReference type="ChEBI" id="CHEBI:18420"/>
    </cofactor>
</comment>
<keyword evidence="4 8" id="KW-0547">Nucleotide-binding</keyword>
<comment type="subunit">
    <text evidence="8">Monomer.</text>
</comment>
<dbReference type="HAMAP" id="MF_01454">
    <property type="entry name" value="GTPase_Obg"/>
    <property type="match status" value="1"/>
</dbReference>
<dbReference type="PANTHER" id="PTHR11702:SF31">
    <property type="entry name" value="MITOCHONDRIAL RIBOSOME-ASSOCIATED GTPASE 2"/>
    <property type="match status" value="1"/>
</dbReference>
<dbReference type="InterPro" id="IPR036726">
    <property type="entry name" value="GTP1_OBG_dom_sf"/>
</dbReference>
<dbReference type="PRINTS" id="PR00326">
    <property type="entry name" value="GTP1OBG"/>
</dbReference>
<dbReference type="GO" id="GO:0005525">
    <property type="term" value="F:GTP binding"/>
    <property type="evidence" value="ECO:0007669"/>
    <property type="project" value="UniProtKB-UniRule"/>
</dbReference>
<dbReference type="KEGG" id="ssm:Spirs_1805"/>
<feature type="binding site" evidence="8">
    <location>
        <begin position="215"/>
        <end position="218"/>
    </location>
    <ligand>
        <name>GTP</name>
        <dbReference type="ChEBI" id="CHEBI:37565"/>
    </ligand>
</feature>
<evidence type="ECO:0000256" key="6">
    <source>
        <dbReference type="ARBA" id="ARBA00022842"/>
    </source>
</evidence>
<dbReference type="PANTHER" id="PTHR11702">
    <property type="entry name" value="DEVELOPMENTALLY REGULATED GTP-BINDING PROTEIN-RELATED"/>
    <property type="match status" value="1"/>
</dbReference>
<organism evidence="12 13">
    <name type="scientific">Sediminispirochaeta smaragdinae (strain DSM 11293 / JCM 15392 / SEBR 4228)</name>
    <name type="common">Spirochaeta smaragdinae</name>
    <dbReference type="NCBI Taxonomy" id="573413"/>
    <lineage>
        <taxon>Bacteria</taxon>
        <taxon>Pseudomonadati</taxon>
        <taxon>Spirochaetota</taxon>
        <taxon>Spirochaetia</taxon>
        <taxon>Spirochaetales</taxon>
        <taxon>Spirochaetaceae</taxon>
        <taxon>Sediminispirochaeta</taxon>
    </lineage>
</organism>
<comment type="subcellular location">
    <subcellularLocation>
        <location evidence="8">Cytoplasm</location>
    </subcellularLocation>
</comment>
<keyword evidence="6 8" id="KW-0460">Magnesium</keyword>
<evidence type="ECO:0000313" key="13">
    <source>
        <dbReference type="Proteomes" id="UP000002318"/>
    </source>
</evidence>
<dbReference type="PROSITE" id="PS51883">
    <property type="entry name" value="OBG"/>
    <property type="match status" value="1"/>
</dbReference>
<proteinExistence type="inferred from homology"/>
<feature type="binding site" evidence="8">
    <location>
        <position position="176"/>
    </location>
    <ligand>
        <name>Mg(2+)</name>
        <dbReference type="ChEBI" id="CHEBI:18420"/>
    </ligand>
</feature>
<evidence type="ECO:0000313" key="12">
    <source>
        <dbReference type="EMBL" id="ADK80931.1"/>
    </source>
</evidence>
<dbReference type="PROSITE" id="PS51710">
    <property type="entry name" value="G_OBG"/>
    <property type="match status" value="1"/>
</dbReference>
<evidence type="ECO:0000256" key="4">
    <source>
        <dbReference type="ARBA" id="ARBA00022741"/>
    </source>
</evidence>
<feature type="domain" description="Obg" evidence="11">
    <location>
        <begin position="2"/>
        <end position="162"/>
    </location>
</feature>
<keyword evidence="13" id="KW-1185">Reference proteome</keyword>
<feature type="domain" description="OBG-type G" evidence="10">
    <location>
        <begin position="163"/>
        <end position="328"/>
    </location>
</feature>
<evidence type="ECO:0000256" key="8">
    <source>
        <dbReference type="HAMAP-Rule" id="MF_01454"/>
    </source>
</evidence>
<feature type="binding site" evidence="8">
    <location>
        <position position="196"/>
    </location>
    <ligand>
        <name>Mg(2+)</name>
        <dbReference type="ChEBI" id="CHEBI:18420"/>
    </ligand>
</feature>
<dbReference type="GO" id="GO:0043022">
    <property type="term" value="F:ribosome binding"/>
    <property type="evidence" value="ECO:0007669"/>
    <property type="project" value="UniProtKB-ARBA"/>
</dbReference>
<dbReference type="FunFam" id="2.70.210.12:FF:000001">
    <property type="entry name" value="GTPase Obg"/>
    <property type="match status" value="1"/>
</dbReference>
<dbReference type="AlphaFoldDB" id="E1R6B3"/>
<feature type="binding site" evidence="8">
    <location>
        <begin position="309"/>
        <end position="311"/>
    </location>
    <ligand>
        <name>GTP</name>
        <dbReference type="ChEBI" id="CHEBI:37565"/>
    </ligand>
</feature>
<keyword evidence="3 8" id="KW-0479">Metal-binding</keyword>
<dbReference type="STRING" id="573413.Spirs_1805"/>
<name>E1R6B3_SEDSS</name>
<evidence type="ECO:0000256" key="2">
    <source>
        <dbReference type="ARBA" id="ARBA00022490"/>
    </source>
</evidence>
<evidence type="ECO:0000256" key="3">
    <source>
        <dbReference type="ARBA" id="ARBA00022723"/>
    </source>
</evidence>
<keyword evidence="5 8" id="KW-0378">Hydrolase</keyword>
<dbReference type="Pfam" id="PF01018">
    <property type="entry name" value="GTP1_OBG"/>
    <property type="match status" value="1"/>
</dbReference>
<dbReference type="Gene3D" id="3.40.50.300">
    <property type="entry name" value="P-loop containing nucleotide triphosphate hydrolases"/>
    <property type="match status" value="1"/>
</dbReference>
<dbReference type="InterPro" id="IPR014100">
    <property type="entry name" value="GTP-bd_Obg/CgtA"/>
</dbReference>
<dbReference type="Proteomes" id="UP000002318">
    <property type="component" value="Chromosome"/>
</dbReference>
<dbReference type="GO" id="GO:0003924">
    <property type="term" value="F:GTPase activity"/>
    <property type="evidence" value="ECO:0007669"/>
    <property type="project" value="UniProtKB-UniRule"/>
</dbReference>
<dbReference type="OrthoDB" id="9807318at2"/>
<keyword evidence="2 8" id="KW-0963">Cytoplasm</keyword>
<feature type="binding site" evidence="8">
    <location>
        <begin position="282"/>
        <end position="285"/>
    </location>
    <ligand>
        <name>GTP</name>
        <dbReference type="ChEBI" id="CHEBI:37565"/>
    </ligand>
</feature>
<dbReference type="RefSeq" id="WP_013254395.1">
    <property type="nucleotide sequence ID" value="NC_014364.1"/>
</dbReference>
<dbReference type="NCBIfam" id="TIGR02729">
    <property type="entry name" value="Obg_CgtA"/>
    <property type="match status" value="1"/>
</dbReference>
<evidence type="ECO:0000259" key="10">
    <source>
        <dbReference type="PROSITE" id="PS51710"/>
    </source>
</evidence>
<comment type="function">
    <text evidence="8">An essential GTPase which binds GTP, GDP and possibly (p)ppGpp with moderate affinity, with high nucleotide exchange rates and a fairly low GTP hydrolysis rate. Plays a role in control of the cell cycle, stress response, ribosome biogenesis and in those bacteria that undergo differentiation, in morphogenesis control.</text>
</comment>
<dbReference type="InterPro" id="IPR031167">
    <property type="entry name" value="G_OBG"/>
</dbReference>